<organism evidence="1">
    <name type="scientific">Arundo donax</name>
    <name type="common">Giant reed</name>
    <name type="synonym">Donax arundinaceus</name>
    <dbReference type="NCBI Taxonomy" id="35708"/>
    <lineage>
        <taxon>Eukaryota</taxon>
        <taxon>Viridiplantae</taxon>
        <taxon>Streptophyta</taxon>
        <taxon>Embryophyta</taxon>
        <taxon>Tracheophyta</taxon>
        <taxon>Spermatophyta</taxon>
        <taxon>Magnoliopsida</taxon>
        <taxon>Liliopsida</taxon>
        <taxon>Poales</taxon>
        <taxon>Poaceae</taxon>
        <taxon>PACMAD clade</taxon>
        <taxon>Arundinoideae</taxon>
        <taxon>Arundineae</taxon>
        <taxon>Arundo</taxon>
    </lineage>
</organism>
<dbReference type="EMBL" id="GBRH01271212">
    <property type="protein sequence ID" value="JAD26683.1"/>
    <property type="molecule type" value="Transcribed_RNA"/>
</dbReference>
<protein>
    <submittedName>
        <fullName evidence="1">Uncharacterized protein</fullName>
    </submittedName>
</protein>
<reference evidence="1" key="2">
    <citation type="journal article" date="2015" name="Data Brief">
        <title>Shoot transcriptome of the giant reed, Arundo donax.</title>
        <authorList>
            <person name="Barrero R.A."/>
            <person name="Guerrero F.D."/>
            <person name="Moolhuijzen P."/>
            <person name="Goolsby J.A."/>
            <person name="Tidwell J."/>
            <person name="Bellgard S.E."/>
            <person name="Bellgard M.I."/>
        </authorList>
    </citation>
    <scope>NUCLEOTIDE SEQUENCE</scope>
    <source>
        <tissue evidence="1">Shoot tissue taken approximately 20 cm above the soil surface</tissue>
    </source>
</reference>
<dbReference type="AlphaFoldDB" id="A0A0A8YM88"/>
<sequence length="39" mass="4479">MNIDIARALPTAQSAETAWLQMRLESSLGFKRDEKELEE</sequence>
<evidence type="ECO:0000313" key="1">
    <source>
        <dbReference type="EMBL" id="JAD26683.1"/>
    </source>
</evidence>
<proteinExistence type="predicted"/>
<reference evidence="1" key="1">
    <citation type="submission" date="2014-09" db="EMBL/GenBank/DDBJ databases">
        <authorList>
            <person name="Magalhaes I.L.F."/>
            <person name="Oliveira U."/>
            <person name="Santos F.R."/>
            <person name="Vidigal T.H.D.A."/>
            <person name="Brescovit A.D."/>
            <person name="Santos A.J."/>
        </authorList>
    </citation>
    <scope>NUCLEOTIDE SEQUENCE</scope>
    <source>
        <tissue evidence="1">Shoot tissue taken approximately 20 cm above the soil surface</tissue>
    </source>
</reference>
<name>A0A0A8YM88_ARUDO</name>
<accession>A0A0A8YM88</accession>